<sequence length="764" mass="80411">MAQLTDDELVELLLVRADLASPPPGGVSVLAQRAMSAGSINRAGDDLDLLHAAIIEVLLDATGGAHGTRARRAITEAAVRTALTGRAEPAEINAHLASLRNRALLWRDEAGLHIAGHTAAALPWRTRHIVTEPGLRSPGQWRELLDGLDTPARDVLTALATGPSVGLTKDAGPDADPTRPVPRLLAMGLLARVDPQLVEIEPAVAQMVRGEPPIELGDLRPPPLPAATPASALGGSGGLTATAAGAALEFIRETGDVVTSLGRVPAPELSSGGIGIRELRRIAKGVTLPASRVGLIVELCGHLHLIDVGFPEPEPARYDGEHVWAPTIAADAWTHQPRARQWAALATAWLSLDRRAWLIGDRDREGGVVGARGPTADQVAPRERRLVLTALDEAGAGVAPTVDDLVSRLLWLRPRLRRRLTRQAVTHTLREATEVGLVAHGALTDVGRLILADPTDDELTAAMDRALPAPVDHFLAQADLTLMVPGPMTAELAADVALLADLESAGAASVYRVTEDSVRRALDAGRTGAELNALLAAHSKTPVPQGLTYLVDDVARRHGTLRVGVATSFVRCDDPATMTAVLRSKAAENLALRPLAPTVLVSPAPLRDVLDALRAAGFAPAAEDSSGTLVDVRATGVRVATRHRPAGPRRTAHLPSPGIVSIEQLESVVARMRSADAAADQARTARGKGVRASGGGESVTALITLAMRTGRRLRVDYVDSHGTASRHVVKVALLRAGRMIATEVPSGDEVQLSVHRITSVELLD</sequence>
<keyword evidence="2" id="KW-0547">Nucleotide-binding</keyword>
<gene>
    <name evidence="2" type="ORF">GCM10010528_09670</name>
</gene>
<name>A0ABP6L4B8_9ACTN</name>
<evidence type="ECO:0000259" key="1">
    <source>
        <dbReference type="Pfam" id="PF13625"/>
    </source>
</evidence>
<keyword evidence="2" id="KW-0067">ATP-binding</keyword>
<evidence type="ECO:0000313" key="3">
    <source>
        <dbReference type="Proteomes" id="UP001501035"/>
    </source>
</evidence>
<evidence type="ECO:0000313" key="2">
    <source>
        <dbReference type="EMBL" id="GAA3030285.1"/>
    </source>
</evidence>
<comment type="caution">
    <text evidence="2">The sequence shown here is derived from an EMBL/GenBank/DDBJ whole genome shotgun (WGS) entry which is preliminary data.</text>
</comment>
<dbReference type="Proteomes" id="UP001501035">
    <property type="component" value="Unassembled WGS sequence"/>
</dbReference>
<keyword evidence="2" id="KW-0347">Helicase</keyword>
<reference evidence="3" key="1">
    <citation type="journal article" date="2019" name="Int. J. Syst. Evol. Microbiol.">
        <title>The Global Catalogue of Microorganisms (GCM) 10K type strain sequencing project: providing services to taxonomists for standard genome sequencing and annotation.</title>
        <authorList>
            <consortium name="The Broad Institute Genomics Platform"/>
            <consortium name="The Broad Institute Genome Sequencing Center for Infectious Disease"/>
            <person name="Wu L."/>
            <person name="Ma J."/>
        </authorList>
    </citation>
    <scope>NUCLEOTIDE SEQUENCE [LARGE SCALE GENOMIC DNA]</scope>
    <source>
        <strain evidence="3">JCM 14234</strain>
    </source>
</reference>
<dbReference type="InterPro" id="IPR032830">
    <property type="entry name" value="XPB/Ssl2_N"/>
</dbReference>
<keyword evidence="2" id="KW-0378">Hydrolase</keyword>
<dbReference type="GO" id="GO:0004386">
    <property type="term" value="F:helicase activity"/>
    <property type="evidence" value="ECO:0007669"/>
    <property type="project" value="UniProtKB-KW"/>
</dbReference>
<feature type="domain" description="Helicase XPB/Ssl2 N-terminal" evidence="1">
    <location>
        <begin position="475"/>
        <end position="595"/>
    </location>
</feature>
<keyword evidence="3" id="KW-1185">Reference proteome</keyword>
<dbReference type="Pfam" id="PF13625">
    <property type="entry name" value="Helicase_C_3"/>
    <property type="match status" value="1"/>
</dbReference>
<proteinExistence type="predicted"/>
<organism evidence="2 3">
    <name type="scientific">Gordonia defluvii</name>
    <dbReference type="NCBI Taxonomy" id="283718"/>
    <lineage>
        <taxon>Bacteria</taxon>
        <taxon>Bacillati</taxon>
        <taxon>Actinomycetota</taxon>
        <taxon>Actinomycetes</taxon>
        <taxon>Mycobacteriales</taxon>
        <taxon>Gordoniaceae</taxon>
        <taxon>Gordonia</taxon>
    </lineage>
</organism>
<accession>A0ABP6L4B8</accession>
<protein>
    <submittedName>
        <fullName evidence="2">Helicase-associated domain-containing protein</fullName>
    </submittedName>
</protein>
<dbReference type="EMBL" id="BAAAVS010000017">
    <property type="protein sequence ID" value="GAA3030285.1"/>
    <property type="molecule type" value="Genomic_DNA"/>
</dbReference>